<feature type="domain" description="Peptidase S9 prolyl oligopeptidase catalytic" evidence="3">
    <location>
        <begin position="734"/>
        <end position="937"/>
    </location>
</feature>
<dbReference type="EMBL" id="JADDUC020000008">
    <property type="protein sequence ID" value="KAI1237352.1"/>
    <property type="molecule type" value="Genomic_DNA"/>
</dbReference>
<dbReference type="PANTHER" id="PTHR11731:SF21">
    <property type="entry name" value="INACTIVE DIPEPTIDYL PEPTIDASE 10"/>
    <property type="match status" value="1"/>
</dbReference>
<dbReference type="Gene3D" id="2.140.10.30">
    <property type="entry name" value="Dipeptidylpeptidase IV, N-terminal domain"/>
    <property type="match status" value="1"/>
</dbReference>
<dbReference type="SUPFAM" id="SSF82171">
    <property type="entry name" value="DPP6 N-terminal domain-like"/>
    <property type="match status" value="1"/>
</dbReference>
<comment type="subcellular location">
    <subcellularLocation>
        <location evidence="1">Cell membrane</location>
        <topology evidence="1">Single-pass type II membrane protein</topology>
    </subcellularLocation>
</comment>
<evidence type="ECO:0000259" key="4">
    <source>
        <dbReference type="Pfam" id="PF00930"/>
    </source>
</evidence>
<comment type="caution">
    <text evidence="5">The sequence shown here is derived from an EMBL/GenBank/DDBJ whole genome shotgun (WGS) entry which is preliminary data.</text>
</comment>
<dbReference type="Gene3D" id="3.40.50.1820">
    <property type="entry name" value="alpha/beta hydrolase"/>
    <property type="match status" value="1"/>
</dbReference>
<reference evidence="5" key="1">
    <citation type="submission" date="2020-10" db="EMBL/GenBank/DDBJ databases">
        <title>Feather gene expression reveals the developmental basis of iridescence in African starlings.</title>
        <authorList>
            <person name="Rubenstein D.R."/>
        </authorList>
    </citation>
    <scope>NUCLEOTIDE SEQUENCE</scope>
    <source>
        <strain evidence="5">SS15</strain>
        <tissue evidence="5">Liver</tissue>
    </source>
</reference>
<dbReference type="GO" id="GO:0008076">
    <property type="term" value="C:voltage-gated potassium channel complex"/>
    <property type="evidence" value="ECO:0007669"/>
    <property type="project" value="TreeGrafter"/>
</dbReference>
<evidence type="ECO:0000313" key="5">
    <source>
        <dbReference type="EMBL" id="KAG0128549.1"/>
    </source>
</evidence>
<dbReference type="GO" id="GO:0006508">
    <property type="term" value="P:proteolysis"/>
    <property type="evidence" value="ECO:0007669"/>
    <property type="project" value="InterPro"/>
</dbReference>
<dbReference type="Proteomes" id="UP000618051">
    <property type="component" value="Unassembled WGS sequence"/>
</dbReference>
<protein>
    <submittedName>
        <fullName evidence="5">Inactive dipeptidyl peptidase 10</fullName>
    </submittedName>
</protein>
<keyword evidence="7" id="KW-1185">Reference proteome</keyword>
<dbReference type="GO" id="GO:1901379">
    <property type="term" value="P:regulation of potassium ion transmembrane transport"/>
    <property type="evidence" value="ECO:0007669"/>
    <property type="project" value="TreeGrafter"/>
</dbReference>
<evidence type="ECO:0000313" key="7">
    <source>
        <dbReference type="Proteomes" id="UP000618051"/>
    </source>
</evidence>
<dbReference type="AlphaFoldDB" id="A0A835P353"/>
<dbReference type="GO" id="GO:0015459">
    <property type="term" value="F:potassium channel regulator activity"/>
    <property type="evidence" value="ECO:0007669"/>
    <property type="project" value="TreeGrafter"/>
</dbReference>
<dbReference type="InterPro" id="IPR002469">
    <property type="entry name" value="Peptidase_S9B_N"/>
</dbReference>
<evidence type="ECO:0000313" key="6">
    <source>
        <dbReference type="EMBL" id="KAI1237352.1"/>
    </source>
</evidence>
<dbReference type="PANTHER" id="PTHR11731">
    <property type="entry name" value="PROTEASE FAMILY S9B,C DIPEPTIDYL-PEPTIDASE IV-RELATED"/>
    <property type="match status" value="1"/>
</dbReference>
<reference evidence="6" key="3">
    <citation type="submission" date="2022-01" db="EMBL/GenBank/DDBJ databases">
        <authorList>
            <person name="Rubenstein D.R."/>
        </authorList>
    </citation>
    <scope>NUCLEOTIDE SEQUENCE</scope>
    <source>
        <strain evidence="6">SS15</strain>
        <tissue evidence="6">Liver</tissue>
    </source>
</reference>
<feature type="non-terminal residue" evidence="5">
    <location>
        <position position="1"/>
    </location>
</feature>
<feature type="domain" description="Dipeptidylpeptidase IV N-terminal" evidence="4">
    <location>
        <begin position="272"/>
        <end position="652"/>
    </location>
</feature>
<name>A0A835P353_9PASS</name>
<dbReference type="Pfam" id="PF00930">
    <property type="entry name" value="DPPIV_N"/>
    <property type="match status" value="1"/>
</dbReference>
<evidence type="ECO:0000259" key="3">
    <source>
        <dbReference type="Pfam" id="PF00326"/>
    </source>
</evidence>
<accession>A0A835P353</accession>
<dbReference type="InterPro" id="IPR001375">
    <property type="entry name" value="Peptidase_S9_cat"/>
</dbReference>
<dbReference type="GO" id="GO:0008236">
    <property type="term" value="F:serine-type peptidase activity"/>
    <property type="evidence" value="ECO:0007669"/>
    <property type="project" value="InterPro"/>
</dbReference>
<dbReference type="FunFam" id="3.40.50.1820:FF:000003">
    <property type="entry name" value="Dipeptidyl peptidase 4"/>
    <property type="match status" value="1"/>
</dbReference>
<reference evidence="6 7" key="2">
    <citation type="journal article" date="2021" name="J. Hered.">
        <title>Feather Gene Expression Elucidates the Developmental Basis of Plumage Iridescence in African Starlings.</title>
        <authorList>
            <person name="Rubenstein D.R."/>
            <person name="Corvelo A."/>
            <person name="MacManes M.D."/>
            <person name="Maia R."/>
            <person name="Narzisi G."/>
            <person name="Rousaki A."/>
            <person name="Vandenabeele P."/>
            <person name="Shawkey M.D."/>
            <person name="Solomon J."/>
        </authorList>
    </citation>
    <scope>NUCLEOTIDE SEQUENCE [LARGE SCALE GENOMIC DNA]</scope>
    <source>
        <strain evidence="6">SS15</strain>
    </source>
</reference>
<organism evidence="5">
    <name type="scientific">Lamprotornis superbus</name>
    <dbReference type="NCBI Taxonomy" id="245042"/>
    <lineage>
        <taxon>Eukaryota</taxon>
        <taxon>Metazoa</taxon>
        <taxon>Chordata</taxon>
        <taxon>Craniata</taxon>
        <taxon>Vertebrata</taxon>
        <taxon>Euteleostomi</taxon>
        <taxon>Archelosauria</taxon>
        <taxon>Archosauria</taxon>
        <taxon>Dinosauria</taxon>
        <taxon>Saurischia</taxon>
        <taxon>Theropoda</taxon>
        <taxon>Coelurosauria</taxon>
        <taxon>Aves</taxon>
        <taxon>Neognathae</taxon>
        <taxon>Neoaves</taxon>
        <taxon>Telluraves</taxon>
        <taxon>Australaves</taxon>
        <taxon>Passeriformes</taxon>
        <taxon>Sturnidae</taxon>
        <taxon>Lamprotornis</taxon>
    </lineage>
</organism>
<dbReference type="InterPro" id="IPR050278">
    <property type="entry name" value="Serine_Prot_S9B/DPPIV"/>
</dbReference>
<dbReference type="SUPFAM" id="SSF53474">
    <property type="entry name" value="alpha/beta-Hydrolases"/>
    <property type="match status" value="1"/>
</dbReference>
<dbReference type="InterPro" id="IPR029058">
    <property type="entry name" value="AB_hydrolase_fold"/>
</dbReference>
<evidence type="ECO:0000256" key="2">
    <source>
        <dbReference type="ARBA" id="ARBA00023180"/>
    </source>
</evidence>
<dbReference type="Pfam" id="PF00326">
    <property type="entry name" value="Peptidase_S9"/>
    <property type="match status" value="1"/>
</dbReference>
<dbReference type="EMBL" id="JADDUC010000013">
    <property type="protein sequence ID" value="KAG0128549.1"/>
    <property type="molecule type" value="Genomic_DNA"/>
</dbReference>
<dbReference type="OrthoDB" id="16520at2759"/>
<gene>
    <name evidence="6" type="ORF">IHE44_0014617</name>
    <name evidence="5" type="ORF">IHE44_001493</name>
</gene>
<proteinExistence type="predicted"/>
<sequence>PSGTFTLLCCGALPNLLVSTRFNTMSQTVVGSSISFTHKMLSEMRGAMLLVVTLMPFSCLHFPLKFAAELGSNSPPQRNWKGIAIALLKQGGENELANSSENRLSLEDLFRKEFIVHNPEAKWINEFTKERDKFSVQKLQALPSQSPHKILDELVAVKSLSQWLLSESKCTTTSDDKVDFTARLLSPFFSSPKTKYAKHVLITEHRLVVLIFHSRELGSFCSSALLLNENTAVVYKTRNGHVVELNVETNTTTLLLENTTFVTFKASRYSVSPDLRFVLMAYDVKQVFHYSYTASYVIYNIHTREVWELNPPEVEDSVLQYAAWGVHGQQLIYIFENNIYYQPDVKSSSLRLTSSGKEGIIFNGIADWLYEGKLDEYICLLKQMKEELLHSHIAHWWSPDGERLAFLTINDSLVPNMVIPRFTGGLYPKGKQYPYPKAGQTNPTVKLFVVNLYGPAHTLELMPPDSFKSREYYITMVKWISNTKAVVRWLNRAQNISILTVCETTTGACTRKYEMQSDLWLPKQNEEPVFSKDGSKFFMTVPVKQGGRGEFHHIAMFIVQAKSEQISVRHLTSGNWEVIKILAYDENTQNIYFLSTEESPRGRQLHSVSTVGSLNRQCLSCNFLKDQCTYFSAKFSPMNRHFLLHCKGPGVPVVSVHRTSNTEKFYILENNPVLKEVVFKKKNYKTEIKMLHIEDYEFPLQLSLPKDFTDRNQYALLLIIDEAPGSQLVTDKFHIDWDSVLVNSDNVIVARFDGRGSGFQGLKILQEVHRCLGSVEVKDQIAAVESLLKQPFIDPKRLGIFGKGYGGYITSMILKSSERLFKCGAVVAPITDMKLYASAFSERYLGIPSKDEITYQASSVLHNLHGLKEVDLLIVHGTADAKVHFQHSAELIKHLIKAGANYTMQIYPDEGHNIASEKSKYHLYSTILGFFSACLKEETPILPQEPEEDE</sequence>
<evidence type="ECO:0000256" key="1">
    <source>
        <dbReference type="ARBA" id="ARBA00004401"/>
    </source>
</evidence>
<keyword evidence="2" id="KW-0325">Glycoprotein</keyword>